<evidence type="ECO:0000313" key="2">
    <source>
        <dbReference type="Proteomes" id="UP000765509"/>
    </source>
</evidence>
<dbReference type="InterPro" id="IPR050951">
    <property type="entry name" value="Retrovirus_Pol_polyprotein"/>
</dbReference>
<dbReference type="PANTHER" id="PTHR37984:SF5">
    <property type="entry name" value="PROTEIN NYNRIN-LIKE"/>
    <property type="match status" value="1"/>
</dbReference>
<protein>
    <recommendedName>
        <fullName evidence="3">Integrase catalytic domain-containing protein</fullName>
    </recommendedName>
</protein>
<dbReference type="AlphaFoldDB" id="A0A9Q3PA45"/>
<dbReference type="Gene3D" id="3.30.420.10">
    <property type="entry name" value="Ribonuclease H-like superfamily/Ribonuclease H"/>
    <property type="match status" value="1"/>
</dbReference>
<comment type="caution">
    <text evidence="1">The sequence shown here is derived from an EMBL/GenBank/DDBJ whole genome shotgun (WGS) entry which is preliminary data.</text>
</comment>
<dbReference type="SUPFAM" id="SSF53098">
    <property type="entry name" value="Ribonuclease H-like"/>
    <property type="match status" value="1"/>
</dbReference>
<proteinExistence type="predicted"/>
<evidence type="ECO:0008006" key="3">
    <source>
        <dbReference type="Google" id="ProtNLM"/>
    </source>
</evidence>
<sequence length="483" mass="55396">MTIVQKDWNIHKNADGLSTWTLPNNIDNTASVAEEAPQQIPIEGISVTDLNTTFFEEVRNSYTQDNSCSIICRLLTKDFKDHSLIHALEEVWNKSYNEGIFHLLDGIIYHRTKPTYVMTVVDRSLINLVMKECHDSQFSGHLSKDRTREKSRHVFGGQCGRRMLQSIARPVTDVKKQTNTLAKSLGNMIKIQEPSRTWEIVHMDWVTGLPPWGYISYNAFLVIVERFRKTPIFLPCHKDDTAMDTALLIWNRVVSWTGIFTNIISSRDPRFTSALWKKLNQLFGAKFSFFTAYHPQTDGLEYKTSIHSSTNQTPAVLQKGCNPRLAQDLVKLNPTASSFKGMIDKATKHSVRCMEDSFAFYKDKWDKSHATPDFKVGDLALHGENAVKVELSEELSNKHPTLPVSLIKPYKSSDAEKFPLRKNVSHNIPPVKSPRTKKITKVLKERKLRTKKVREYLVRYSDPTCEDEWLAENNKPEATKLLR</sequence>
<gene>
    <name evidence="1" type="ORF">O181_091931</name>
</gene>
<dbReference type="InterPro" id="IPR012337">
    <property type="entry name" value="RNaseH-like_sf"/>
</dbReference>
<organism evidence="1 2">
    <name type="scientific">Austropuccinia psidii MF-1</name>
    <dbReference type="NCBI Taxonomy" id="1389203"/>
    <lineage>
        <taxon>Eukaryota</taxon>
        <taxon>Fungi</taxon>
        <taxon>Dikarya</taxon>
        <taxon>Basidiomycota</taxon>
        <taxon>Pucciniomycotina</taxon>
        <taxon>Pucciniomycetes</taxon>
        <taxon>Pucciniales</taxon>
        <taxon>Sphaerophragmiaceae</taxon>
        <taxon>Austropuccinia</taxon>
    </lineage>
</organism>
<accession>A0A9Q3PA45</accession>
<dbReference type="OrthoDB" id="2595244at2759"/>
<dbReference type="InterPro" id="IPR036397">
    <property type="entry name" value="RNaseH_sf"/>
</dbReference>
<evidence type="ECO:0000313" key="1">
    <source>
        <dbReference type="EMBL" id="MBW0552216.1"/>
    </source>
</evidence>
<name>A0A9Q3PA45_9BASI</name>
<reference evidence="1" key="1">
    <citation type="submission" date="2021-03" db="EMBL/GenBank/DDBJ databases">
        <title>Draft genome sequence of rust myrtle Austropuccinia psidii MF-1, a brazilian biotype.</title>
        <authorList>
            <person name="Quecine M.C."/>
            <person name="Pachon D.M.R."/>
            <person name="Bonatelli M.L."/>
            <person name="Correr F.H."/>
            <person name="Franceschini L.M."/>
            <person name="Leite T.F."/>
            <person name="Margarido G.R.A."/>
            <person name="Almeida C.A."/>
            <person name="Ferrarezi J.A."/>
            <person name="Labate C.A."/>
        </authorList>
    </citation>
    <scope>NUCLEOTIDE SEQUENCE</scope>
    <source>
        <strain evidence="1">MF-1</strain>
    </source>
</reference>
<dbReference type="PANTHER" id="PTHR37984">
    <property type="entry name" value="PROTEIN CBG26694"/>
    <property type="match status" value="1"/>
</dbReference>
<dbReference type="EMBL" id="AVOT02058314">
    <property type="protein sequence ID" value="MBW0552216.1"/>
    <property type="molecule type" value="Genomic_DNA"/>
</dbReference>
<dbReference type="Proteomes" id="UP000765509">
    <property type="component" value="Unassembled WGS sequence"/>
</dbReference>
<dbReference type="GO" id="GO:0003676">
    <property type="term" value="F:nucleic acid binding"/>
    <property type="evidence" value="ECO:0007669"/>
    <property type="project" value="InterPro"/>
</dbReference>
<keyword evidence="2" id="KW-1185">Reference proteome</keyword>